<gene>
    <name evidence="1" type="ORF">B2A_00768</name>
</gene>
<protein>
    <submittedName>
        <fullName evidence="1">Uncharacterized protein</fullName>
    </submittedName>
</protein>
<dbReference type="EMBL" id="AUZZ01000593">
    <property type="protein sequence ID" value="EQD67411.1"/>
    <property type="molecule type" value="Genomic_DNA"/>
</dbReference>
<organism evidence="1">
    <name type="scientific">mine drainage metagenome</name>
    <dbReference type="NCBI Taxonomy" id="410659"/>
    <lineage>
        <taxon>unclassified sequences</taxon>
        <taxon>metagenomes</taxon>
        <taxon>ecological metagenomes</taxon>
    </lineage>
</organism>
<name>T1B3G6_9ZZZZ</name>
<proteinExistence type="predicted"/>
<dbReference type="AlphaFoldDB" id="T1B3G6"/>
<feature type="non-terminal residue" evidence="1">
    <location>
        <position position="1"/>
    </location>
</feature>
<evidence type="ECO:0000313" key="1">
    <source>
        <dbReference type="EMBL" id="EQD67411.1"/>
    </source>
</evidence>
<comment type="caution">
    <text evidence="1">The sequence shown here is derived from an EMBL/GenBank/DDBJ whole genome shotgun (WGS) entry which is preliminary data.</text>
</comment>
<reference evidence="1" key="2">
    <citation type="journal article" date="2014" name="ISME J.">
        <title>Microbial stratification in low pH oxic and suboxic macroscopic growths along an acid mine drainage.</title>
        <authorList>
            <person name="Mendez-Garcia C."/>
            <person name="Mesa V."/>
            <person name="Sprenger R.R."/>
            <person name="Richter M."/>
            <person name="Diez M.S."/>
            <person name="Solano J."/>
            <person name="Bargiela R."/>
            <person name="Golyshina O.V."/>
            <person name="Manteca A."/>
            <person name="Ramos J.L."/>
            <person name="Gallego J.R."/>
            <person name="Llorente I."/>
            <person name="Martins Dos Santos V.A."/>
            <person name="Jensen O.N."/>
            <person name="Pelaez A.I."/>
            <person name="Sanchez J."/>
            <person name="Ferrer M."/>
        </authorList>
    </citation>
    <scope>NUCLEOTIDE SEQUENCE</scope>
</reference>
<sequence>SCIYRQGALGTLISNYTNTTRAACLGYGKSMPSIFINYSTANSTVIKPTQLYFTGDAKFLDECGIAYQIT</sequence>
<reference evidence="1" key="1">
    <citation type="submission" date="2013-08" db="EMBL/GenBank/DDBJ databases">
        <authorList>
            <person name="Mendez C."/>
            <person name="Richter M."/>
            <person name="Ferrer M."/>
            <person name="Sanchez J."/>
        </authorList>
    </citation>
    <scope>NUCLEOTIDE SEQUENCE</scope>
</reference>
<accession>T1B3G6</accession>